<dbReference type="EMBL" id="CADCUS010000042">
    <property type="protein sequence ID" value="CAA9380885.1"/>
    <property type="molecule type" value="Genomic_DNA"/>
</dbReference>
<feature type="compositionally biased region" description="Basic and acidic residues" evidence="1">
    <location>
        <begin position="36"/>
        <end position="61"/>
    </location>
</feature>
<feature type="compositionally biased region" description="Basic and acidic residues" evidence="1">
    <location>
        <begin position="92"/>
        <end position="102"/>
    </location>
</feature>
<name>A0A6J4NEV9_9PSEU</name>
<feature type="non-terminal residue" evidence="2">
    <location>
        <position position="186"/>
    </location>
</feature>
<feature type="compositionally biased region" description="Basic and acidic residues" evidence="1">
    <location>
        <begin position="1"/>
        <end position="13"/>
    </location>
</feature>
<feature type="non-terminal residue" evidence="2">
    <location>
        <position position="1"/>
    </location>
</feature>
<reference evidence="2" key="1">
    <citation type="submission" date="2020-02" db="EMBL/GenBank/DDBJ databases">
        <authorList>
            <person name="Meier V. D."/>
        </authorList>
    </citation>
    <scope>NUCLEOTIDE SEQUENCE</scope>
    <source>
        <strain evidence="2">AVDCRST_MAG66</strain>
    </source>
</reference>
<gene>
    <name evidence="2" type="ORF">AVDCRST_MAG66-267</name>
</gene>
<evidence type="ECO:0000313" key="2">
    <source>
        <dbReference type="EMBL" id="CAA9380885.1"/>
    </source>
</evidence>
<feature type="compositionally biased region" description="Basic residues" evidence="1">
    <location>
        <begin position="81"/>
        <end position="90"/>
    </location>
</feature>
<feature type="region of interest" description="Disordered" evidence="1">
    <location>
        <begin position="1"/>
        <end position="186"/>
    </location>
</feature>
<accession>A0A6J4NEV9</accession>
<evidence type="ECO:0000256" key="1">
    <source>
        <dbReference type="SAM" id="MobiDB-lite"/>
    </source>
</evidence>
<sequence>EDNAQRRRPDDPTRPGAGRRARRLHRGGARDGWCLHAEHRVRGERAGHDGGPRTDPHDGRRGRPGGRRGGGRGGRAAGLPRRGRGRRLRAGLHADDRRERHGPGRRRAGGGGSGPQLPGGARRGDRAARGGAGRDRGGQLDRRRRRHRGGALRHDPLDVHPAGRAPHRRAVDAERRRAVASGRPGM</sequence>
<protein>
    <submittedName>
        <fullName evidence="2">Uncharacterized protein</fullName>
    </submittedName>
</protein>
<feature type="compositionally biased region" description="Basic residues" evidence="1">
    <location>
        <begin position="17"/>
        <end position="27"/>
    </location>
</feature>
<dbReference type="AlphaFoldDB" id="A0A6J4NEV9"/>
<feature type="compositionally biased region" description="Basic and acidic residues" evidence="1">
    <location>
        <begin position="122"/>
        <end position="141"/>
    </location>
</feature>
<proteinExistence type="predicted"/>
<feature type="compositionally biased region" description="Basic residues" evidence="1">
    <location>
        <begin position="142"/>
        <end position="151"/>
    </location>
</feature>
<organism evidence="2">
    <name type="scientific">uncultured Pseudonocardia sp</name>
    <dbReference type="NCBI Taxonomy" id="211455"/>
    <lineage>
        <taxon>Bacteria</taxon>
        <taxon>Bacillati</taxon>
        <taxon>Actinomycetota</taxon>
        <taxon>Actinomycetes</taxon>
        <taxon>Pseudonocardiales</taxon>
        <taxon>Pseudonocardiaceae</taxon>
        <taxon>Pseudonocardia</taxon>
        <taxon>environmental samples</taxon>
    </lineage>
</organism>